<accession>A0A5B8MP09</accession>
<feature type="compositionally biased region" description="Polar residues" evidence="1">
    <location>
        <begin position="61"/>
        <end position="84"/>
    </location>
</feature>
<protein>
    <submittedName>
        <fullName evidence="2">Uncharacterized protein</fullName>
    </submittedName>
</protein>
<evidence type="ECO:0000313" key="2">
    <source>
        <dbReference type="EMBL" id="QDZ22263.1"/>
    </source>
</evidence>
<feature type="region of interest" description="Disordered" evidence="1">
    <location>
        <begin position="46"/>
        <end position="154"/>
    </location>
</feature>
<keyword evidence="3" id="KW-1185">Reference proteome</keyword>
<feature type="compositionally biased region" description="Low complexity" evidence="1">
    <location>
        <begin position="225"/>
        <end position="247"/>
    </location>
</feature>
<proteinExistence type="predicted"/>
<evidence type="ECO:0000313" key="3">
    <source>
        <dbReference type="Proteomes" id="UP000316726"/>
    </source>
</evidence>
<dbReference type="AlphaFoldDB" id="A0A5B8MP09"/>
<feature type="region of interest" description="Disordered" evidence="1">
    <location>
        <begin position="302"/>
        <end position="347"/>
    </location>
</feature>
<gene>
    <name evidence="2" type="ORF">A3770_07p47810</name>
</gene>
<feature type="compositionally biased region" description="Polar residues" evidence="1">
    <location>
        <begin position="116"/>
        <end position="128"/>
    </location>
</feature>
<name>A0A5B8MP09_9CHLO</name>
<feature type="compositionally biased region" description="Basic and acidic residues" evidence="1">
    <location>
        <begin position="305"/>
        <end position="332"/>
    </location>
</feature>
<feature type="region of interest" description="Disordered" evidence="1">
    <location>
        <begin position="194"/>
        <end position="275"/>
    </location>
</feature>
<sequence>MSGERLNALRENLAKDELKLERQSFFMSVENSLNLVKAEKNLRLARKAKKVAEESSKRSRTSSAMLLGWSSTFAQQEATDAPSTSRDRTTEAMGIKQVIQDSLKTRRQAGPPRETFLSSSNSRESPPRTSFAERNVKATTPKPKEGETGEQEGSFERWLRLRSVMMKKDCLVSAERAKPSPLADPKATVESLFKSCAPGAPPSIFGSSSTSLERRSSRPPPQRPPQLYSQTKRHLQQILQQQILQQQNHAAAAKRPREEPQRPTSNQEDQNQRKRRTKAMMLSLLNEPQTYRLSDLLEENWPNQQEKKQQDAVVVERKGEGDPRPPVVKEAKQPVVVPEPKSQAHSQHELIELGMKSALDLAKSFSRSVLHHSSN</sequence>
<dbReference type="Proteomes" id="UP000316726">
    <property type="component" value="Chromosome 7"/>
</dbReference>
<reference evidence="2 3" key="1">
    <citation type="submission" date="2018-07" db="EMBL/GenBank/DDBJ databases">
        <title>The complete nuclear genome of the prasinophyte Chloropicon primus (CCMP1205).</title>
        <authorList>
            <person name="Pombert J.-F."/>
            <person name="Otis C."/>
            <person name="Turmel M."/>
            <person name="Lemieux C."/>
        </authorList>
    </citation>
    <scope>NUCLEOTIDE SEQUENCE [LARGE SCALE GENOMIC DNA]</scope>
    <source>
        <strain evidence="2 3">CCMP1205</strain>
    </source>
</reference>
<dbReference type="EMBL" id="CP031040">
    <property type="protein sequence ID" value="QDZ22263.1"/>
    <property type="molecule type" value="Genomic_DNA"/>
</dbReference>
<evidence type="ECO:0000256" key="1">
    <source>
        <dbReference type="SAM" id="MobiDB-lite"/>
    </source>
</evidence>
<organism evidence="2 3">
    <name type="scientific">Chloropicon primus</name>
    <dbReference type="NCBI Taxonomy" id="1764295"/>
    <lineage>
        <taxon>Eukaryota</taxon>
        <taxon>Viridiplantae</taxon>
        <taxon>Chlorophyta</taxon>
        <taxon>Chloropicophyceae</taxon>
        <taxon>Chloropicales</taxon>
        <taxon>Chloropicaceae</taxon>
        <taxon>Chloropicon</taxon>
    </lineage>
</organism>